<evidence type="ECO:0000256" key="8">
    <source>
        <dbReference type="SAM" id="Phobius"/>
    </source>
</evidence>
<dbReference type="InterPro" id="IPR010290">
    <property type="entry name" value="TM_effector"/>
</dbReference>
<evidence type="ECO:0000256" key="4">
    <source>
        <dbReference type="ARBA" id="ARBA00022692"/>
    </source>
</evidence>
<name>A0A1J5QRG3_9ZZZZ</name>
<keyword evidence="4 8" id="KW-0812">Transmembrane</keyword>
<evidence type="ECO:0000256" key="7">
    <source>
        <dbReference type="SAM" id="MobiDB-lite"/>
    </source>
</evidence>
<feature type="transmembrane region" description="Helical" evidence="8">
    <location>
        <begin position="421"/>
        <end position="444"/>
    </location>
</feature>
<dbReference type="InterPro" id="IPR036259">
    <property type="entry name" value="MFS_trans_sf"/>
</dbReference>
<dbReference type="InterPro" id="IPR020846">
    <property type="entry name" value="MFS_dom"/>
</dbReference>
<organism evidence="10">
    <name type="scientific">mine drainage metagenome</name>
    <dbReference type="NCBI Taxonomy" id="410659"/>
    <lineage>
        <taxon>unclassified sequences</taxon>
        <taxon>metagenomes</taxon>
        <taxon>ecological metagenomes</taxon>
    </lineage>
</organism>
<feature type="transmembrane region" description="Helical" evidence="8">
    <location>
        <begin position="272"/>
        <end position="293"/>
    </location>
</feature>
<keyword evidence="3" id="KW-1003">Cell membrane</keyword>
<evidence type="ECO:0000256" key="1">
    <source>
        <dbReference type="ARBA" id="ARBA00004651"/>
    </source>
</evidence>
<evidence type="ECO:0000259" key="9">
    <source>
        <dbReference type="PROSITE" id="PS50850"/>
    </source>
</evidence>
<evidence type="ECO:0000313" key="10">
    <source>
        <dbReference type="EMBL" id="OIQ86000.1"/>
    </source>
</evidence>
<keyword evidence="2" id="KW-0813">Transport</keyword>
<feature type="transmembrane region" description="Helical" evidence="8">
    <location>
        <begin position="211"/>
        <end position="239"/>
    </location>
</feature>
<evidence type="ECO:0000256" key="6">
    <source>
        <dbReference type="ARBA" id="ARBA00023136"/>
    </source>
</evidence>
<reference evidence="10" key="1">
    <citation type="submission" date="2016-10" db="EMBL/GenBank/DDBJ databases">
        <title>Sequence of Gallionella enrichment culture.</title>
        <authorList>
            <person name="Poehlein A."/>
            <person name="Muehling M."/>
            <person name="Daniel R."/>
        </authorList>
    </citation>
    <scope>NUCLEOTIDE SEQUENCE</scope>
</reference>
<feature type="transmembrane region" description="Helical" evidence="8">
    <location>
        <begin position="127"/>
        <end position="145"/>
    </location>
</feature>
<feature type="transmembrane region" description="Helical" evidence="8">
    <location>
        <begin position="333"/>
        <end position="352"/>
    </location>
</feature>
<feature type="region of interest" description="Disordered" evidence="7">
    <location>
        <begin position="1"/>
        <end position="26"/>
    </location>
</feature>
<dbReference type="PROSITE" id="PS50850">
    <property type="entry name" value="MFS"/>
    <property type="match status" value="1"/>
</dbReference>
<evidence type="ECO:0000256" key="5">
    <source>
        <dbReference type="ARBA" id="ARBA00022989"/>
    </source>
</evidence>
<evidence type="ECO:0000256" key="2">
    <source>
        <dbReference type="ARBA" id="ARBA00022448"/>
    </source>
</evidence>
<dbReference type="AlphaFoldDB" id="A0A1J5QRG3"/>
<protein>
    <submittedName>
        <fullName evidence="10">Enterobactin exporter EntS</fullName>
    </submittedName>
</protein>
<dbReference type="PANTHER" id="PTHR23513">
    <property type="entry name" value="INTEGRAL MEMBRANE EFFLUX PROTEIN-RELATED"/>
    <property type="match status" value="1"/>
</dbReference>
<dbReference type="EMBL" id="MLJW01000507">
    <property type="protein sequence ID" value="OIQ86000.1"/>
    <property type="molecule type" value="Genomic_DNA"/>
</dbReference>
<feature type="domain" description="Major facilitator superfamily (MFS) profile" evidence="9">
    <location>
        <begin position="61"/>
        <end position="447"/>
    </location>
</feature>
<feature type="transmembrane region" description="Helical" evidence="8">
    <location>
        <begin position="305"/>
        <end position="326"/>
    </location>
</feature>
<accession>A0A1J5QRG3</accession>
<dbReference type="PANTHER" id="PTHR23513:SF11">
    <property type="entry name" value="STAPHYLOFERRIN A TRANSPORTER"/>
    <property type="match status" value="1"/>
</dbReference>
<dbReference type="GO" id="GO:0022857">
    <property type="term" value="F:transmembrane transporter activity"/>
    <property type="evidence" value="ECO:0007669"/>
    <property type="project" value="InterPro"/>
</dbReference>
<comment type="caution">
    <text evidence="10">The sequence shown here is derived from an EMBL/GenBank/DDBJ whole genome shotgun (WGS) entry which is preliminary data.</text>
</comment>
<dbReference type="GO" id="GO:0005886">
    <property type="term" value="C:plasma membrane"/>
    <property type="evidence" value="ECO:0007669"/>
    <property type="project" value="UniProtKB-SubCell"/>
</dbReference>
<keyword evidence="5 8" id="KW-1133">Transmembrane helix</keyword>
<keyword evidence="6 8" id="KW-0472">Membrane</keyword>
<comment type="subcellular location">
    <subcellularLocation>
        <location evidence="1">Cell membrane</location>
        <topology evidence="1">Multi-pass membrane protein</topology>
    </subcellularLocation>
</comment>
<dbReference type="CDD" id="cd06173">
    <property type="entry name" value="MFS_MefA_like"/>
    <property type="match status" value="1"/>
</dbReference>
<feature type="transmembrane region" description="Helical" evidence="8">
    <location>
        <begin position="358"/>
        <end position="385"/>
    </location>
</feature>
<feature type="transmembrane region" description="Helical" evidence="8">
    <location>
        <begin position="96"/>
        <end position="115"/>
    </location>
</feature>
<dbReference type="SUPFAM" id="SSF103473">
    <property type="entry name" value="MFS general substrate transporter"/>
    <property type="match status" value="1"/>
</dbReference>
<dbReference type="Pfam" id="PF05977">
    <property type="entry name" value="MFS_3"/>
    <property type="match status" value="1"/>
</dbReference>
<dbReference type="Gene3D" id="1.20.1250.20">
    <property type="entry name" value="MFS general substrate transporter like domains"/>
    <property type="match status" value="1"/>
</dbReference>
<evidence type="ECO:0000256" key="3">
    <source>
        <dbReference type="ARBA" id="ARBA00022475"/>
    </source>
</evidence>
<proteinExistence type="predicted"/>
<sequence>MSDLTDGDPTGSPTLPPPGVGSGPRRALAGVGSGLLGGPHGPAADVPDRSAGTWAPLALTTFRWLWIAQLVSNTGAWMQTVGAQWMLVHQPNATSLTAMVQAASLLPVLLVSLPAGVLADVFDRRRYLVGVFVAAVVVSGSLVVLTEAGLVTPLVLLMLTFGLGVTNALAGPAWQAIQPELVPPRLIPAAAGLGSMNINIARAIGPALAGVLLLVVSPAVLFAINGVSTVAVVAALLAWRRPAGPEREAEPLVSALRSGSRYVVNAPGVRRVLLRVALFVVPASALWALLAVVASERLGLGSGGYGMLLGALGVGAVLGALGLGRLRDRMSRGALLVGASLLFGLGMAGSALTSSAVLLVGLLVLAGVGWLVVLSTFSTVLQLTLPAWVRARGMSTYLIVMIGGQGIGAALWGLAAERVGIGHALVAATGLLVLGAVSQAWWPLLARTGVQDPRTDTLWPEPDVDAAIDLDPRTGPVVIEIRHVVTADVERFLDAAQRVGVSRRRTGATSWTLYQDAADGSVFVEVFAVPTWGEHLRQHHERLTGYDRELDLRMRAFTDQPSVIRHLLPAEG</sequence>
<gene>
    <name evidence="10" type="primary">entS_13</name>
    <name evidence="10" type="ORF">GALL_321640</name>
</gene>
<feature type="transmembrane region" description="Helical" evidence="8">
    <location>
        <begin position="397"/>
        <end position="415"/>
    </location>
</feature>